<keyword evidence="5" id="KW-1185">Reference proteome</keyword>
<dbReference type="PROSITE" id="PS00028">
    <property type="entry name" value="ZINC_FINGER_C2H2_1"/>
    <property type="match status" value="2"/>
</dbReference>
<keyword evidence="1" id="KW-0862">Zinc</keyword>
<dbReference type="InterPro" id="IPR013087">
    <property type="entry name" value="Znf_C2H2_type"/>
</dbReference>
<dbReference type="PROSITE" id="PS50157">
    <property type="entry name" value="ZINC_FINGER_C2H2_2"/>
    <property type="match status" value="1"/>
</dbReference>
<dbReference type="SUPFAM" id="SSF56672">
    <property type="entry name" value="DNA/RNA polymerases"/>
    <property type="match status" value="1"/>
</dbReference>
<dbReference type="Pfam" id="PF00078">
    <property type="entry name" value="RVT_1"/>
    <property type="match status" value="1"/>
</dbReference>
<evidence type="ECO:0000259" key="3">
    <source>
        <dbReference type="PROSITE" id="PS50878"/>
    </source>
</evidence>
<feature type="domain" description="C2H2-type" evidence="2">
    <location>
        <begin position="225"/>
        <end position="255"/>
    </location>
</feature>
<dbReference type="GO" id="GO:0003964">
    <property type="term" value="F:RNA-directed DNA polymerase activity"/>
    <property type="evidence" value="ECO:0007669"/>
    <property type="project" value="UniProtKB-KW"/>
</dbReference>
<dbReference type="SMART" id="SM00355">
    <property type="entry name" value="ZnF_C2H2"/>
    <property type="match status" value="2"/>
</dbReference>
<protein>
    <submittedName>
        <fullName evidence="4">Reverse transcriptase</fullName>
    </submittedName>
</protein>
<dbReference type="VEuPathDB" id="MicrosporidiaDB:CWI38_0751p0020"/>
<name>A0A4Q9LUV6_9MICR</name>
<dbReference type="PANTHER" id="PTHR35450">
    <property type="entry name" value="REVERSE TRANSCRIPTASE DOMAIN-CONTAINING PROTEIN"/>
    <property type="match status" value="1"/>
</dbReference>
<accession>A0A4Q9LUV6</accession>
<dbReference type="Proteomes" id="UP000292282">
    <property type="component" value="Unassembled WGS sequence"/>
</dbReference>
<dbReference type="GO" id="GO:0008270">
    <property type="term" value="F:zinc ion binding"/>
    <property type="evidence" value="ECO:0007669"/>
    <property type="project" value="UniProtKB-KW"/>
</dbReference>
<dbReference type="Gene3D" id="3.30.160.60">
    <property type="entry name" value="Classic Zinc Finger"/>
    <property type="match status" value="1"/>
</dbReference>
<keyword evidence="4" id="KW-0548">Nucleotidyltransferase</keyword>
<evidence type="ECO:0000259" key="2">
    <source>
        <dbReference type="PROSITE" id="PS50157"/>
    </source>
</evidence>
<dbReference type="EMBL" id="PITK01000751">
    <property type="protein sequence ID" value="TBU12453.1"/>
    <property type="molecule type" value="Genomic_DNA"/>
</dbReference>
<comment type="caution">
    <text evidence="4">The sequence shown here is derived from an EMBL/GenBank/DDBJ whole genome shotgun (WGS) entry which is preliminary data.</text>
</comment>
<dbReference type="STRING" id="1176355.A0A4Q9LUV6"/>
<sequence length="1141" mass="132387">MSEDQLIYEYALLFLEDRVILGLEEDIEEGIEEESDMIDYVSMFYKEDTNLYSNENTGNKDINLYPYNNYTLNSKYTLNTSNSDSISPYNPYNNFTFNNSKIKYSPFYQFNSTPKSKICIKKEKGLKREKSLERDMSKWRKGSINKEKSIGRYKSINNEKSLERDISIRRSIGRYKSINNEKSLERKNIKFYYCSVPFCTKIYTSSNGLGYHKKHGHKKVEFKKFRCFYVGCIKSYKNSNGLKYHLENEHYQENENINNDEINALNNSEISFKESKTCDRDVLTISETVPPKQIIYNNTHSPSSNTLQVTSISLLDSEIPSSCPDSSACGPANTMENLNAPAIPEGNRLMVLHSILDSVTAVEQEWPRSAISASAILRYYNGKFGRTVDIDVLKKSTHNEAESETRQEENKERRRIATCIAEPCSLTDTTLYINLREKFLDVVVRTRKLPNELVESNVLELINQITCEYAESHVPKNVCYDEETRKAKPRSAWKENIESKIYKLKARKQERLSTSETKSLRKIMREFNLDLSKINDISEALVKKNETLNVYEKKHPINESREKFRKRIVCLSLSEVDFIYADGIDCISNFYIKKLTSLHKYLSDIVKFMFLEGTPQADWYYCGLTYLIPKDTPKTGSDYRTITCISNLRKLLSDNQLGAVRGALLNVATNKEYGNNIKATWIDVKKAYDSIDKAYLTQVIENLNLPDWILKFIKGLKKNMNKDINKRILEGDSLSPLLFVLCMDPLSRKLNEKYSKGTIKTDAESHATNHLLFIDDLKLLAEVGQKLQEMTEEVKKFINNIGLEINKKKSDTNDPCCEDTASLLEGIEDSRGIAKSKSFEEVQTKLIARVERLFINQHAISLLNYHISVHRLEPADFSKLDDAVRAVLVKNKILLRPGCKECLYLPRKELGRGLHSVEFKSEHMLLQFLDCLKKHKDTSTRRAAILKVVNNITKKKLEEAQLANLYNEIKNRKLHSKLYSARNNELVKVFCYIHDRNVFWGAEGTCQHCNPTRCEKMLGHDYTRRHNEVVRCIHLLLLNKYKFKSSKRIRSHSIRVDTRIKTDVKIRCNRPDIFILDKRQYDTPHSIESEKLRKYDLLANELEIIPYVMTWDGIVTKYHKTYVKRLQISMNVEAYIQSIVL</sequence>
<keyword evidence="4" id="KW-0695">RNA-directed DNA polymerase</keyword>
<feature type="domain" description="Reverse transcriptase" evidence="3">
    <location>
        <begin position="609"/>
        <end position="835"/>
    </location>
</feature>
<dbReference type="OrthoDB" id="3269380at2759"/>
<evidence type="ECO:0000313" key="4">
    <source>
        <dbReference type="EMBL" id="TBU12453.1"/>
    </source>
</evidence>
<evidence type="ECO:0000256" key="1">
    <source>
        <dbReference type="PROSITE-ProRule" id="PRU00042"/>
    </source>
</evidence>
<proteinExistence type="predicted"/>
<dbReference type="PANTHER" id="PTHR35450:SF2">
    <property type="entry name" value="REVERSE TRANSCRIPTASE DOMAIN-CONTAINING PROTEIN"/>
    <property type="match status" value="1"/>
</dbReference>
<evidence type="ECO:0000313" key="5">
    <source>
        <dbReference type="Proteomes" id="UP000292282"/>
    </source>
</evidence>
<dbReference type="InterPro" id="IPR043502">
    <property type="entry name" value="DNA/RNA_pol_sf"/>
</dbReference>
<feature type="non-terminal residue" evidence="4">
    <location>
        <position position="1141"/>
    </location>
</feature>
<dbReference type="AlphaFoldDB" id="A0A4Q9LUV6"/>
<gene>
    <name evidence="4" type="ORF">CWI38_0751p0020</name>
</gene>
<dbReference type="InterPro" id="IPR000477">
    <property type="entry name" value="RT_dom"/>
</dbReference>
<reference evidence="4 5" key="1">
    <citation type="submission" date="2017-12" db="EMBL/GenBank/DDBJ databases">
        <authorList>
            <person name="Pombert J.-F."/>
            <person name="Haag K.L."/>
            <person name="Ebert D."/>
        </authorList>
    </citation>
    <scope>NUCLEOTIDE SEQUENCE [LARGE SCALE GENOMIC DNA]</scope>
    <source>
        <strain evidence="4">IL-G-3</strain>
    </source>
</reference>
<keyword evidence="1" id="KW-0863">Zinc-finger</keyword>
<keyword evidence="1" id="KW-0479">Metal-binding</keyword>
<organism evidence="4 5">
    <name type="scientific">Hamiltosporidium tvaerminnensis</name>
    <dbReference type="NCBI Taxonomy" id="1176355"/>
    <lineage>
        <taxon>Eukaryota</taxon>
        <taxon>Fungi</taxon>
        <taxon>Fungi incertae sedis</taxon>
        <taxon>Microsporidia</taxon>
        <taxon>Dubosqiidae</taxon>
        <taxon>Hamiltosporidium</taxon>
    </lineage>
</organism>
<dbReference type="PROSITE" id="PS50878">
    <property type="entry name" value="RT_POL"/>
    <property type="match status" value="1"/>
</dbReference>
<keyword evidence="4" id="KW-0808">Transferase</keyword>